<evidence type="ECO:0000313" key="8">
    <source>
        <dbReference type="EMBL" id="QNQ08076.1"/>
    </source>
</evidence>
<dbReference type="Pfam" id="PF00208">
    <property type="entry name" value="ELFV_dehydrog"/>
    <property type="match status" value="2"/>
</dbReference>
<organism evidence="8 9">
    <name type="scientific">Sphingomonas alpina</name>
    <dbReference type="NCBI Taxonomy" id="653931"/>
    <lineage>
        <taxon>Bacteria</taxon>
        <taxon>Pseudomonadati</taxon>
        <taxon>Pseudomonadota</taxon>
        <taxon>Alphaproteobacteria</taxon>
        <taxon>Sphingomonadales</taxon>
        <taxon>Sphingomonadaceae</taxon>
        <taxon>Sphingomonas</taxon>
    </lineage>
</organism>
<dbReference type="CDD" id="cd01075">
    <property type="entry name" value="NAD_bind_Leu_Phe_Val_DH"/>
    <property type="match status" value="1"/>
</dbReference>
<dbReference type="PANTHER" id="PTHR42722:SF1">
    <property type="entry name" value="VALINE DEHYDROGENASE"/>
    <property type="match status" value="1"/>
</dbReference>
<dbReference type="SMART" id="SM00839">
    <property type="entry name" value="ELFV_dehydrog"/>
    <property type="match status" value="1"/>
</dbReference>
<gene>
    <name evidence="8" type="ORF">H3Z74_14985</name>
</gene>
<dbReference type="InterPro" id="IPR006097">
    <property type="entry name" value="Glu/Leu/Phe/Val/Trp_DH_dimer"/>
</dbReference>
<feature type="domain" description="Glutamate/phenylalanine/leucine/valine/L-tryptophan dehydrogenase C-terminal" evidence="7">
    <location>
        <begin position="145"/>
        <end position="347"/>
    </location>
</feature>
<keyword evidence="3 5" id="KW-0520">NAD</keyword>
<comment type="similarity">
    <text evidence="1 6">Belongs to the Glu/Leu/Phe/Val dehydrogenases family.</text>
</comment>
<dbReference type="AlphaFoldDB" id="A0A7H0LEH3"/>
<dbReference type="GO" id="GO:0000166">
    <property type="term" value="F:nucleotide binding"/>
    <property type="evidence" value="ECO:0007669"/>
    <property type="project" value="UniProtKB-KW"/>
</dbReference>
<dbReference type="GO" id="GO:0016639">
    <property type="term" value="F:oxidoreductase activity, acting on the CH-NH2 group of donors, NAD or NADP as acceptor"/>
    <property type="evidence" value="ECO:0007669"/>
    <property type="project" value="InterPro"/>
</dbReference>
<dbReference type="Proteomes" id="UP000516148">
    <property type="component" value="Chromosome"/>
</dbReference>
<dbReference type="InterPro" id="IPR006095">
    <property type="entry name" value="Glu/Leu/Phe/Val/Trp_DH"/>
</dbReference>
<feature type="binding site" evidence="5">
    <location>
        <begin position="180"/>
        <end position="185"/>
    </location>
    <ligand>
        <name>NAD(+)</name>
        <dbReference type="ChEBI" id="CHEBI:57540"/>
    </ligand>
</feature>
<evidence type="ECO:0000256" key="3">
    <source>
        <dbReference type="ARBA" id="ARBA00023027"/>
    </source>
</evidence>
<dbReference type="InterPro" id="IPR046346">
    <property type="entry name" value="Aminoacid_DH-like_N_sf"/>
</dbReference>
<dbReference type="KEGG" id="spap:H3Z74_14985"/>
<keyword evidence="9" id="KW-1185">Reference proteome</keyword>
<keyword evidence="5" id="KW-0547">Nucleotide-binding</keyword>
<evidence type="ECO:0000313" key="9">
    <source>
        <dbReference type="Proteomes" id="UP000516148"/>
    </source>
</evidence>
<feature type="active site" description="Proton donor/acceptor" evidence="4">
    <location>
        <position position="80"/>
    </location>
</feature>
<evidence type="ECO:0000256" key="1">
    <source>
        <dbReference type="ARBA" id="ARBA00006382"/>
    </source>
</evidence>
<keyword evidence="2 6" id="KW-0560">Oxidoreductase</keyword>
<reference evidence="8 9" key="1">
    <citation type="submission" date="2020-09" db="EMBL/GenBank/DDBJ databases">
        <title>Sphingomonas sp., a new species isolated from pork steak.</title>
        <authorList>
            <person name="Heidler von Heilborn D."/>
        </authorList>
    </citation>
    <scope>NUCLEOTIDE SEQUENCE [LARGE SCALE GENOMIC DNA]</scope>
    <source>
        <strain evidence="9">S8-3T</strain>
    </source>
</reference>
<dbReference type="RefSeq" id="WP_187760407.1">
    <property type="nucleotide sequence ID" value="NZ_CP061038.1"/>
</dbReference>
<dbReference type="EMBL" id="CP061038">
    <property type="protein sequence ID" value="QNQ08076.1"/>
    <property type="molecule type" value="Genomic_DNA"/>
</dbReference>
<dbReference type="InterPro" id="IPR006096">
    <property type="entry name" value="Glu/Leu/Phe/Val/Trp_DH_C"/>
</dbReference>
<dbReference type="SUPFAM" id="SSF53223">
    <property type="entry name" value="Aminoacid dehydrogenase-like, N-terminal domain"/>
    <property type="match status" value="1"/>
</dbReference>
<evidence type="ECO:0000256" key="5">
    <source>
        <dbReference type="PIRSR" id="PIRSR000188-2"/>
    </source>
</evidence>
<dbReference type="Gene3D" id="3.40.50.720">
    <property type="entry name" value="NAD(P)-binding Rossmann-like Domain"/>
    <property type="match status" value="1"/>
</dbReference>
<dbReference type="PRINTS" id="PR00082">
    <property type="entry name" value="GLFDHDRGNASE"/>
</dbReference>
<dbReference type="PIRSF" id="PIRSF000188">
    <property type="entry name" value="Phe_leu_dh"/>
    <property type="match status" value="1"/>
</dbReference>
<evidence type="ECO:0000259" key="7">
    <source>
        <dbReference type="SMART" id="SM00839"/>
    </source>
</evidence>
<dbReference type="Pfam" id="PF02812">
    <property type="entry name" value="ELFV_dehydrog_N"/>
    <property type="match status" value="1"/>
</dbReference>
<protein>
    <submittedName>
        <fullName evidence="8">Glu/Leu/Phe/Val dehydrogenase</fullName>
    </submittedName>
</protein>
<name>A0A7H0LEH3_9SPHN</name>
<dbReference type="PANTHER" id="PTHR42722">
    <property type="entry name" value="LEUCINE DEHYDROGENASE"/>
    <property type="match status" value="1"/>
</dbReference>
<proteinExistence type="inferred from homology"/>
<dbReference type="SUPFAM" id="SSF51735">
    <property type="entry name" value="NAD(P)-binding Rossmann-fold domains"/>
    <property type="match status" value="1"/>
</dbReference>
<sequence>MIAQALRPADFEECLHVIDDKASGVQGVIAIHSMARGPAAGGCRFWHYDSPAAMHADAVRLARGMSYKNAMADLPFGGGKAVLRRPTGSFDRATVFRVFADAVAALDGAYITAEDVGTSIADMKAVRERTRYVAGLEPRPGKAGGDPSPWTALGIFESMKATTRFALGSELKGLTVAVQGTGNVGMHLCRLLADAGAKLIVADVDRHRVEQVTLALGARAVSVEEIIGVEADVFAPCALGGVLDAASIPRLRARIVCGGANNQLATESDGQMLLDRGITYAPDYVVNAGGIINVAAEYLGETPGQVHERVRKIPDRLQVILARAAAVGEPTNIIADGLARQIIADARPVPIHA</sequence>
<dbReference type="InterPro" id="IPR016211">
    <property type="entry name" value="Glu/Phe/Leu/Val/Trp_DH_bac/arc"/>
</dbReference>
<dbReference type="GO" id="GO:0006520">
    <property type="term" value="P:amino acid metabolic process"/>
    <property type="evidence" value="ECO:0007669"/>
    <property type="project" value="InterPro"/>
</dbReference>
<evidence type="ECO:0000256" key="6">
    <source>
        <dbReference type="RuleBase" id="RU004417"/>
    </source>
</evidence>
<dbReference type="InterPro" id="IPR036291">
    <property type="entry name" value="NAD(P)-bd_dom_sf"/>
</dbReference>
<evidence type="ECO:0000256" key="4">
    <source>
        <dbReference type="PIRSR" id="PIRSR000188-1"/>
    </source>
</evidence>
<evidence type="ECO:0000256" key="2">
    <source>
        <dbReference type="ARBA" id="ARBA00023002"/>
    </source>
</evidence>
<dbReference type="Gene3D" id="3.40.50.10860">
    <property type="entry name" value="Leucine Dehydrogenase, chain A, domain 1"/>
    <property type="match status" value="1"/>
</dbReference>
<accession>A0A7H0LEH3</accession>